<name>A0ABY5TXG1_9MOLU</name>
<keyword evidence="2" id="KW-1185">Reference proteome</keyword>
<dbReference type="RefSeq" id="WP_259430459.1">
    <property type="nucleotide sequence ID" value="NZ_CP103424.1"/>
</dbReference>
<proteinExistence type="predicted"/>
<protein>
    <submittedName>
        <fullName evidence="1">Uncharacterized protein</fullName>
    </submittedName>
</protein>
<organism evidence="1 2">
    <name type="scientific">Mycoplasma cottewii</name>
    <dbReference type="NCBI Taxonomy" id="51364"/>
    <lineage>
        <taxon>Bacteria</taxon>
        <taxon>Bacillati</taxon>
        <taxon>Mycoplasmatota</taxon>
        <taxon>Mollicutes</taxon>
        <taxon>Mycoplasmataceae</taxon>
        <taxon>Mycoplasma</taxon>
    </lineage>
</organism>
<evidence type="ECO:0000313" key="1">
    <source>
        <dbReference type="EMBL" id="UWD35317.1"/>
    </source>
</evidence>
<gene>
    <name evidence="1" type="ORF">NX779_01620</name>
</gene>
<evidence type="ECO:0000313" key="2">
    <source>
        <dbReference type="Proteomes" id="UP001059819"/>
    </source>
</evidence>
<accession>A0ABY5TXG1</accession>
<dbReference type="EMBL" id="CP103424">
    <property type="protein sequence ID" value="UWD35317.1"/>
    <property type="molecule type" value="Genomic_DNA"/>
</dbReference>
<reference evidence="1" key="1">
    <citation type="submission" date="2022-08" db="EMBL/GenBank/DDBJ databases">
        <title>Complete genome sequence of Mycoplasma cottewii type strain VIS.</title>
        <authorList>
            <person name="Spergser J."/>
        </authorList>
    </citation>
    <scope>NUCLEOTIDE SEQUENCE</scope>
    <source>
        <strain evidence="1">VIS</strain>
    </source>
</reference>
<dbReference type="Proteomes" id="UP001059819">
    <property type="component" value="Chromosome"/>
</dbReference>
<sequence length="70" mass="7985">MTLNNFKVVHENVNSLFVEVKDSDKFQGQILIQFRIKQFIADVVKNPNAGIFNSKDHDAIINAFIAKTLH</sequence>